<dbReference type="InterPro" id="IPR001567">
    <property type="entry name" value="Pept_M3A_M3B_dom"/>
</dbReference>
<evidence type="ECO:0000256" key="2">
    <source>
        <dbReference type="ARBA" id="ARBA00022723"/>
    </source>
</evidence>
<evidence type="ECO:0000256" key="1">
    <source>
        <dbReference type="ARBA" id="ARBA00022670"/>
    </source>
</evidence>
<dbReference type="PANTHER" id="PTHR11804:SF48">
    <property type="entry name" value="PUTATIVE-RELATED"/>
    <property type="match status" value="1"/>
</dbReference>
<dbReference type="InterPro" id="IPR045090">
    <property type="entry name" value="Pept_M3A_M3B"/>
</dbReference>
<feature type="domain" description="Peptidase M3A/M3B catalytic" evidence="7">
    <location>
        <begin position="174"/>
        <end position="556"/>
    </location>
</feature>
<dbReference type="EMBL" id="PNIX01000048">
    <property type="protein sequence ID" value="PMP84007.1"/>
    <property type="molecule type" value="Genomic_DNA"/>
</dbReference>
<comment type="cofactor">
    <cofactor evidence="6">
        <name>Zn(2+)</name>
        <dbReference type="ChEBI" id="CHEBI:29105"/>
    </cofactor>
    <text evidence="6">Binds 1 zinc ion.</text>
</comment>
<organism evidence="8 9">
    <name type="scientific">Caldisericum exile</name>
    <dbReference type="NCBI Taxonomy" id="693075"/>
    <lineage>
        <taxon>Bacteria</taxon>
        <taxon>Pseudomonadati</taxon>
        <taxon>Caldisericota/Cryosericota group</taxon>
        <taxon>Caldisericota</taxon>
        <taxon>Caldisericia</taxon>
        <taxon>Caldisericales</taxon>
        <taxon>Caldisericaceae</taxon>
        <taxon>Caldisericum</taxon>
    </lineage>
</organism>
<evidence type="ECO:0000313" key="8">
    <source>
        <dbReference type="EMBL" id="PMP84007.1"/>
    </source>
</evidence>
<dbReference type="GO" id="GO:0006518">
    <property type="term" value="P:peptide metabolic process"/>
    <property type="evidence" value="ECO:0007669"/>
    <property type="project" value="TreeGrafter"/>
</dbReference>
<dbReference type="GO" id="GO:0046872">
    <property type="term" value="F:metal ion binding"/>
    <property type="evidence" value="ECO:0007669"/>
    <property type="project" value="UniProtKB-UniRule"/>
</dbReference>
<dbReference type="Pfam" id="PF01432">
    <property type="entry name" value="Peptidase_M3"/>
    <property type="match status" value="1"/>
</dbReference>
<dbReference type="NCBIfam" id="TIGR02289">
    <property type="entry name" value="M3_not_pepF"/>
    <property type="match status" value="1"/>
</dbReference>
<dbReference type="GO" id="GO:0004222">
    <property type="term" value="F:metalloendopeptidase activity"/>
    <property type="evidence" value="ECO:0007669"/>
    <property type="project" value="InterPro"/>
</dbReference>
<dbReference type="Gene3D" id="1.10.1370.30">
    <property type="match status" value="1"/>
</dbReference>
<accession>A0A2J6X9D1</accession>
<reference evidence="8 9" key="1">
    <citation type="submission" date="2018-01" db="EMBL/GenBank/DDBJ databases">
        <title>Metagenomic assembled genomes from two thermal pools in the Uzon Caldera, Kamchatka, Russia.</title>
        <authorList>
            <person name="Wilkins L."/>
            <person name="Ettinger C."/>
        </authorList>
    </citation>
    <scope>NUCLEOTIDE SEQUENCE [LARGE SCALE GENOMIC DNA]</scope>
    <source>
        <strain evidence="8">ARK-10</strain>
    </source>
</reference>
<dbReference type="InterPro" id="IPR011976">
    <property type="entry name" value="Pept_M3B_oligopep-rel"/>
</dbReference>
<keyword evidence="4 6" id="KW-0862">Zinc</keyword>
<dbReference type="AlphaFoldDB" id="A0A2J6X9D1"/>
<keyword evidence="5 6" id="KW-0482">Metalloprotease</keyword>
<evidence type="ECO:0000259" key="7">
    <source>
        <dbReference type="Pfam" id="PF01432"/>
    </source>
</evidence>
<evidence type="ECO:0000256" key="6">
    <source>
        <dbReference type="RuleBase" id="RU003435"/>
    </source>
</evidence>
<dbReference type="CDD" id="cd09606">
    <property type="entry name" value="M3B_PepF"/>
    <property type="match status" value="1"/>
</dbReference>
<comment type="similarity">
    <text evidence="6">Belongs to the peptidase M3 family.</text>
</comment>
<evidence type="ECO:0000256" key="5">
    <source>
        <dbReference type="ARBA" id="ARBA00023049"/>
    </source>
</evidence>
<dbReference type="GO" id="GO:0006508">
    <property type="term" value="P:proteolysis"/>
    <property type="evidence" value="ECO:0007669"/>
    <property type="project" value="UniProtKB-KW"/>
</dbReference>
<sequence>MEDLIIKKRPRRYYPEDFSVENRENFENALKNLLNEPVQNKEELLYFLEKWGELSDILEETYAWKYINMTRFMNKKEYQEDFNKFYSEVVSVAMQYEFKLKKKYYDSPARREFTEPEFKHLDTIISNSIEIFREENIPLFVKEHEIANRYGETIAKLTVNFRGEEKTFSQMNVFLKDPDRGTREEAWQKKYEALSKVSADLVKVFDELKQIRALQAKNAGFNNYRDYKHVEKGRFSYTVQDVLNFHEVVKKVVVPFLKERNEIKRQKLGLDSLRPWDTSIDVDNRVLKPFQTIDEFVEKAIKVLGHVDDEFGLNLLRMKASNFLDLENRVGKAPGGYNMGLPEHGSSFIFMNAVGLNSDVRTLLHESGHSLHSKYTADILIHPFKEYPMEVAELASMSMEMFTVDYLFEYYDKPEDLKKAKREQIEGALAFLPWCIAVDGFQHYVYTNDADEKEREEYFVNLMRDLAAGVDWSGLEERLKILWMQQLHIFEVPFYYIEYGFAQLGALAMYKNYKENREKTIKNYKEFLSLGYKRPVPELYKAAGIEFKFSEEYVKDLVDFVKEELNLLD</sequence>
<dbReference type="SUPFAM" id="SSF55486">
    <property type="entry name" value="Metalloproteases ('zincins'), catalytic domain"/>
    <property type="match status" value="1"/>
</dbReference>
<dbReference type="Proteomes" id="UP000236910">
    <property type="component" value="Unassembled WGS sequence"/>
</dbReference>
<proteinExistence type="inferred from homology"/>
<name>A0A2J6X9D1_9BACT</name>
<evidence type="ECO:0000256" key="4">
    <source>
        <dbReference type="ARBA" id="ARBA00022833"/>
    </source>
</evidence>
<keyword evidence="1 6" id="KW-0645">Protease</keyword>
<dbReference type="PANTHER" id="PTHR11804">
    <property type="entry name" value="PROTEASE M3 THIMET OLIGOPEPTIDASE-RELATED"/>
    <property type="match status" value="1"/>
</dbReference>
<evidence type="ECO:0000313" key="9">
    <source>
        <dbReference type="Proteomes" id="UP000236910"/>
    </source>
</evidence>
<gene>
    <name evidence="8" type="ORF">C0175_00810</name>
</gene>
<keyword evidence="3 6" id="KW-0378">Hydrolase</keyword>
<keyword evidence="2 6" id="KW-0479">Metal-binding</keyword>
<protein>
    <submittedName>
        <fullName evidence="8">M3 family oligoendopeptidase</fullName>
    </submittedName>
</protein>
<comment type="caution">
    <text evidence="8">The sequence shown here is derived from an EMBL/GenBank/DDBJ whole genome shotgun (WGS) entry which is preliminary data.</text>
</comment>
<evidence type="ECO:0000256" key="3">
    <source>
        <dbReference type="ARBA" id="ARBA00022801"/>
    </source>
</evidence>